<gene>
    <name evidence="4" type="primary">LOC109019746</name>
</gene>
<name>A0A2I4HNB8_JUGRE</name>
<dbReference type="GeneID" id="109019746"/>
<comment type="similarity">
    <text evidence="1">Belongs to the 'GDSL' lipolytic enzyme family.</text>
</comment>
<dbReference type="Gramene" id="Jr07_26700_p1">
    <property type="protein sequence ID" value="cds.Jr07_26700_p1"/>
    <property type="gene ID" value="Jr07_26700"/>
</dbReference>
<dbReference type="Proteomes" id="UP000235220">
    <property type="component" value="Chromosome 7"/>
</dbReference>
<dbReference type="InterPro" id="IPR008265">
    <property type="entry name" value="Lipase_GDSL_AS"/>
</dbReference>
<dbReference type="PROSITE" id="PS01098">
    <property type="entry name" value="LIPASE_GDSL_SER"/>
    <property type="match status" value="1"/>
</dbReference>
<proteinExistence type="inferred from homology"/>
<evidence type="ECO:0000256" key="1">
    <source>
        <dbReference type="ARBA" id="ARBA00008668"/>
    </source>
</evidence>
<evidence type="ECO:0000256" key="2">
    <source>
        <dbReference type="ARBA" id="ARBA00022729"/>
    </source>
</evidence>
<keyword evidence="2" id="KW-0732">Signal</keyword>
<dbReference type="InterPro" id="IPR001087">
    <property type="entry name" value="GDSL"/>
</dbReference>
<dbReference type="Pfam" id="PF00657">
    <property type="entry name" value="Lipase_GDSL"/>
    <property type="match status" value="1"/>
</dbReference>
<dbReference type="InterPro" id="IPR036514">
    <property type="entry name" value="SGNH_hydro_sf"/>
</dbReference>
<evidence type="ECO:0000313" key="3">
    <source>
        <dbReference type="Proteomes" id="UP000235220"/>
    </source>
</evidence>
<protein>
    <submittedName>
        <fullName evidence="4">GDSL esterase/lipase 2-like</fullName>
    </submittedName>
</protein>
<dbReference type="RefSeq" id="XP_018857653.1">
    <property type="nucleotide sequence ID" value="XM_019002108.2"/>
</dbReference>
<accession>A0A2I4HNB8</accession>
<dbReference type="InterPro" id="IPR035669">
    <property type="entry name" value="SGNH_plant_lipase-like"/>
</dbReference>
<dbReference type="InterPro" id="IPR044552">
    <property type="entry name" value="GLIP1-5/GLL25"/>
</dbReference>
<dbReference type="AlphaFoldDB" id="A0A2I4HNB8"/>
<dbReference type="GO" id="GO:0006629">
    <property type="term" value="P:lipid metabolic process"/>
    <property type="evidence" value="ECO:0007669"/>
    <property type="project" value="InterPro"/>
</dbReference>
<reference evidence="4" key="1">
    <citation type="submission" date="2025-08" db="UniProtKB">
        <authorList>
            <consortium name="RefSeq"/>
        </authorList>
    </citation>
    <scope>IDENTIFICATION</scope>
    <source>
        <tissue evidence="4">Leaves</tissue>
    </source>
</reference>
<evidence type="ECO:0000313" key="4">
    <source>
        <dbReference type="RefSeq" id="XP_018857653.1"/>
    </source>
</evidence>
<sequence>MQTIYISFTQSTKQPINKSKLRLIKEVTKQKLNSILMNMMMSSRIHICFLVFMFASLGIIPTPSLGHSHICLPDDHVALFIFGDSLFDAGNNNYFNTTIRSNFYPYGETFFNYPTGRYSDGRIIPDFIAEFANLPLIPAYLHPGYKRYADGANFASAGAGALVGTYPGYVIDLQTQLSNFKRTKMLLKKEIGEAEAKTLVSRAVYITAIGSNDYVSAYFANFSVFQSYSPEEYVDMVIGNLTTVIKGIHKEGGRKFAFLNLAPLGCIPLFKAINAGECEEEITALVKLHNKALSHVLQELESQLKGFKHSITDLYSLVNEAVNNPLKYGFKEGETACCGSGPYRGISTCGVTGVNGSVQGYELCENPSDYVTFDSSHPTERANLLYAKAMWNGNQSVTRPYNVKALVEQK</sequence>
<dbReference type="Gene3D" id="3.40.50.1110">
    <property type="entry name" value="SGNH hydrolase"/>
    <property type="match status" value="1"/>
</dbReference>
<dbReference type="OrthoDB" id="1600564at2759"/>
<keyword evidence="3" id="KW-1185">Reference proteome</keyword>
<organism evidence="3 4">
    <name type="scientific">Juglans regia</name>
    <name type="common">English walnut</name>
    <dbReference type="NCBI Taxonomy" id="51240"/>
    <lineage>
        <taxon>Eukaryota</taxon>
        <taxon>Viridiplantae</taxon>
        <taxon>Streptophyta</taxon>
        <taxon>Embryophyta</taxon>
        <taxon>Tracheophyta</taxon>
        <taxon>Spermatophyta</taxon>
        <taxon>Magnoliopsida</taxon>
        <taxon>eudicotyledons</taxon>
        <taxon>Gunneridae</taxon>
        <taxon>Pentapetalae</taxon>
        <taxon>rosids</taxon>
        <taxon>fabids</taxon>
        <taxon>Fagales</taxon>
        <taxon>Juglandaceae</taxon>
        <taxon>Juglans</taxon>
    </lineage>
</organism>
<dbReference type="PANTHER" id="PTHR45966">
    <property type="entry name" value="GDSL-LIKE LIPASE/ACYLHYDROLASE"/>
    <property type="match status" value="1"/>
</dbReference>
<dbReference type="KEGG" id="jre:109019746"/>
<dbReference type="GO" id="GO:0016298">
    <property type="term" value="F:lipase activity"/>
    <property type="evidence" value="ECO:0000318"/>
    <property type="project" value="GO_Central"/>
</dbReference>
<dbReference type="SUPFAM" id="SSF52266">
    <property type="entry name" value="SGNH hydrolase"/>
    <property type="match status" value="1"/>
</dbReference>
<dbReference type="FunCoup" id="A0A2I4HNB8">
    <property type="interactions" value="98"/>
</dbReference>
<dbReference type="PANTHER" id="PTHR45966:SF1">
    <property type="entry name" value="GDSL ESTERASE_LIPASE 1-RELATED"/>
    <property type="match status" value="1"/>
</dbReference>
<dbReference type="CDD" id="cd01837">
    <property type="entry name" value="SGNH_plant_lipase_like"/>
    <property type="match status" value="1"/>
</dbReference>